<evidence type="ECO:0000256" key="6">
    <source>
        <dbReference type="ARBA" id="ARBA00023134"/>
    </source>
</evidence>
<dbReference type="InterPro" id="IPR013482">
    <property type="entry name" value="Molybde_CF_guanTrfase"/>
</dbReference>
<keyword evidence="11" id="KW-1185">Reference proteome</keyword>
<dbReference type="NCBIfam" id="TIGR02665">
    <property type="entry name" value="molyb_mobA"/>
    <property type="match status" value="1"/>
</dbReference>
<dbReference type="CDD" id="cd02503">
    <property type="entry name" value="MobA"/>
    <property type="match status" value="1"/>
</dbReference>
<dbReference type="PANTHER" id="PTHR19136:SF81">
    <property type="entry name" value="MOLYBDENUM COFACTOR GUANYLYLTRANSFERASE"/>
    <property type="match status" value="1"/>
</dbReference>
<feature type="domain" description="MobA-like NTP transferase" evidence="9">
    <location>
        <begin position="10"/>
        <end position="168"/>
    </location>
</feature>
<comment type="catalytic activity">
    <reaction evidence="8">
        <text>Mo-molybdopterin + GTP + H(+) = Mo-molybdopterin guanine dinucleotide + diphosphate</text>
        <dbReference type="Rhea" id="RHEA:34243"/>
        <dbReference type="ChEBI" id="CHEBI:15378"/>
        <dbReference type="ChEBI" id="CHEBI:33019"/>
        <dbReference type="ChEBI" id="CHEBI:37565"/>
        <dbReference type="ChEBI" id="CHEBI:71302"/>
        <dbReference type="ChEBI" id="CHEBI:71310"/>
        <dbReference type="EC" id="2.7.7.77"/>
    </reaction>
</comment>
<name>A0ABT7DX85_9NEIS</name>
<comment type="caution">
    <text evidence="10">The sequence shown here is derived from an EMBL/GenBank/DDBJ whole genome shotgun (WGS) entry which is preliminary data.</text>
</comment>
<dbReference type="Gene3D" id="3.90.550.10">
    <property type="entry name" value="Spore Coat Polysaccharide Biosynthesis Protein SpsA, Chain A"/>
    <property type="match status" value="1"/>
</dbReference>
<comment type="domain">
    <text evidence="8">The N-terminal domain determines nucleotide recognition and specific binding, while the C-terminal domain determines the specific binding to the target protein.</text>
</comment>
<comment type="subunit">
    <text evidence="8">Monomer.</text>
</comment>
<evidence type="ECO:0000313" key="11">
    <source>
        <dbReference type="Proteomes" id="UP001172778"/>
    </source>
</evidence>
<keyword evidence="10" id="KW-0548">Nucleotidyltransferase</keyword>
<keyword evidence="7 8" id="KW-0501">Molybdenum cofactor biosynthesis</keyword>
<dbReference type="PANTHER" id="PTHR19136">
    <property type="entry name" value="MOLYBDENUM COFACTOR GUANYLYLTRANSFERASE"/>
    <property type="match status" value="1"/>
</dbReference>
<evidence type="ECO:0000256" key="1">
    <source>
        <dbReference type="ARBA" id="ARBA00022490"/>
    </source>
</evidence>
<reference evidence="10" key="1">
    <citation type="submission" date="2023-03" db="EMBL/GenBank/DDBJ databases">
        <title>Chitinimonas shenzhenensis gen. nov., sp. nov., a novel member of family Burkholderiaceae isolated from activated sludge collected in Shen Zhen, China.</title>
        <authorList>
            <person name="Wang X."/>
        </authorList>
    </citation>
    <scope>NUCLEOTIDE SEQUENCE</scope>
    <source>
        <strain evidence="10">DQS-5</strain>
    </source>
</reference>
<evidence type="ECO:0000256" key="8">
    <source>
        <dbReference type="HAMAP-Rule" id="MF_00316"/>
    </source>
</evidence>
<keyword evidence="5 8" id="KW-0460">Magnesium</keyword>
<keyword evidence="3 8" id="KW-0479">Metal-binding</keyword>
<keyword evidence="6 8" id="KW-0342">GTP-binding</keyword>
<comment type="caution">
    <text evidence="8">Lacks conserved residue(s) required for the propagation of feature annotation.</text>
</comment>
<evidence type="ECO:0000259" key="9">
    <source>
        <dbReference type="Pfam" id="PF12804"/>
    </source>
</evidence>
<protein>
    <recommendedName>
        <fullName evidence="8">Molybdenum cofactor guanylyltransferase</fullName>
        <shortName evidence="8">MoCo guanylyltransferase</shortName>
        <ecNumber evidence="8">2.7.7.77</ecNumber>
    </recommendedName>
    <alternativeName>
        <fullName evidence="8">GTP:molybdopterin guanylyltransferase</fullName>
    </alternativeName>
    <alternativeName>
        <fullName evidence="8">Mo-MPT guanylyltransferase</fullName>
    </alternativeName>
    <alternativeName>
        <fullName evidence="8">Molybdopterin guanylyltransferase</fullName>
    </alternativeName>
    <alternativeName>
        <fullName evidence="8">Molybdopterin-guanine dinucleotide synthase</fullName>
        <shortName evidence="8">MGD synthase</shortName>
    </alternativeName>
</protein>
<feature type="binding site" evidence="8">
    <location>
        <position position="105"/>
    </location>
    <ligand>
        <name>GTP</name>
        <dbReference type="ChEBI" id="CHEBI:37565"/>
    </ligand>
</feature>
<feature type="binding site" evidence="8">
    <location>
        <begin position="13"/>
        <end position="15"/>
    </location>
    <ligand>
        <name>GTP</name>
        <dbReference type="ChEBI" id="CHEBI:37565"/>
    </ligand>
</feature>
<sequence length="196" mass="21347">MITTNRVFEAVILCGGEGRRMGGVDKGWLMLDDLPLWQHAWRQLQGQTLPPQRIVLSANRHLERYAASGLAVIADLRPQRLGPMAGIEAALTHTCADWLLVVPCDVPKLPLDLADRLLRGVGEAKAAYALTAERSHPACCVLARALLPALTASLDNGQARLWQWLDQQAAVAVTFPDDAAFDNLNTPQALQAAQTR</sequence>
<accession>A0ABT7DX85</accession>
<dbReference type="GO" id="GO:0061603">
    <property type="term" value="F:molybdenum cofactor guanylyltransferase activity"/>
    <property type="evidence" value="ECO:0007669"/>
    <property type="project" value="UniProtKB-EC"/>
</dbReference>
<feature type="binding site" evidence="8">
    <location>
        <position position="75"/>
    </location>
    <ligand>
        <name>GTP</name>
        <dbReference type="ChEBI" id="CHEBI:37565"/>
    </ligand>
</feature>
<dbReference type="InterPro" id="IPR025877">
    <property type="entry name" value="MobA-like_NTP_Trfase"/>
</dbReference>
<keyword evidence="4 8" id="KW-0547">Nucleotide-binding</keyword>
<keyword evidence="1 8" id="KW-0963">Cytoplasm</keyword>
<dbReference type="EMBL" id="JARRAF010000010">
    <property type="protein sequence ID" value="MDK2124434.1"/>
    <property type="molecule type" value="Genomic_DNA"/>
</dbReference>
<dbReference type="HAMAP" id="MF_00316">
    <property type="entry name" value="MobA"/>
    <property type="match status" value="1"/>
</dbReference>
<evidence type="ECO:0000256" key="7">
    <source>
        <dbReference type="ARBA" id="ARBA00023150"/>
    </source>
</evidence>
<comment type="cofactor">
    <cofactor evidence="8">
        <name>Mg(2+)</name>
        <dbReference type="ChEBI" id="CHEBI:18420"/>
    </cofactor>
</comment>
<organism evidence="10 11">
    <name type="scientific">Parachitinimonas caeni</name>
    <dbReference type="NCBI Taxonomy" id="3031301"/>
    <lineage>
        <taxon>Bacteria</taxon>
        <taxon>Pseudomonadati</taxon>
        <taxon>Pseudomonadota</taxon>
        <taxon>Betaproteobacteria</taxon>
        <taxon>Neisseriales</taxon>
        <taxon>Chitinibacteraceae</taxon>
        <taxon>Parachitinimonas</taxon>
    </lineage>
</organism>
<keyword evidence="2 8" id="KW-0808">Transferase</keyword>
<evidence type="ECO:0000256" key="3">
    <source>
        <dbReference type="ARBA" id="ARBA00022723"/>
    </source>
</evidence>
<feature type="binding site" evidence="8">
    <location>
        <position position="105"/>
    </location>
    <ligand>
        <name>Mg(2+)</name>
        <dbReference type="ChEBI" id="CHEBI:18420"/>
    </ligand>
</feature>
<evidence type="ECO:0000256" key="4">
    <source>
        <dbReference type="ARBA" id="ARBA00022741"/>
    </source>
</evidence>
<dbReference type="Proteomes" id="UP001172778">
    <property type="component" value="Unassembled WGS sequence"/>
</dbReference>
<proteinExistence type="inferred from homology"/>
<evidence type="ECO:0000256" key="2">
    <source>
        <dbReference type="ARBA" id="ARBA00022679"/>
    </source>
</evidence>
<comment type="subcellular location">
    <subcellularLocation>
        <location evidence="8">Cytoplasm</location>
    </subcellularLocation>
</comment>
<comment type="function">
    <text evidence="8">Transfers a GMP moiety from GTP to Mo-molybdopterin (Mo-MPT) cofactor (Moco or molybdenum cofactor) to form Mo-molybdopterin guanine dinucleotide (Mo-MGD) cofactor.</text>
</comment>
<dbReference type="Pfam" id="PF12804">
    <property type="entry name" value="NTP_transf_3"/>
    <property type="match status" value="1"/>
</dbReference>
<dbReference type="EC" id="2.7.7.77" evidence="8"/>
<dbReference type="InterPro" id="IPR029044">
    <property type="entry name" value="Nucleotide-diphossugar_trans"/>
</dbReference>
<evidence type="ECO:0000256" key="5">
    <source>
        <dbReference type="ARBA" id="ARBA00022842"/>
    </source>
</evidence>
<evidence type="ECO:0000313" key="10">
    <source>
        <dbReference type="EMBL" id="MDK2124434.1"/>
    </source>
</evidence>
<comment type="similarity">
    <text evidence="8">Belongs to the MobA family.</text>
</comment>
<dbReference type="SUPFAM" id="SSF53448">
    <property type="entry name" value="Nucleotide-diphospho-sugar transferases"/>
    <property type="match status" value="1"/>
</dbReference>
<gene>
    <name evidence="8 10" type="primary">mobA</name>
    <name evidence="10" type="ORF">PZA18_10260</name>
</gene>
<feature type="binding site" evidence="8">
    <location>
        <position position="26"/>
    </location>
    <ligand>
        <name>GTP</name>
        <dbReference type="ChEBI" id="CHEBI:37565"/>
    </ligand>
</feature>
<dbReference type="RefSeq" id="WP_284100747.1">
    <property type="nucleotide sequence ID" value="NZ_JARRAF010000010.1"/>
</dbReference>